<keyword evidence="2" id="KW-1185">Reference proteome</keyword>
<dbReference type="EMBL" id="JANRMS010000015">
    <property type="protein sequence ID" value="KAJ3549755.1"/>
    <property type="molecule type" value="Genomic_DNA"/>
</dbReference>
<sequence length="449" mass="50778">MATLLHCPREVIDAVLELLTVAELSALCLTHGALRILAEPYLYAKVEWTWKDFKKTPPPIRFLLETLLRRPELSLHVRSLVVRGAHYGSFSGFLPKLTISLSELPRVVNFIQSTAVPFVDLWETEARRGTIDAYFAALVAQLPNLTHLFIGKNIARESTLFGMMLRSALFHPVNHRLPQFKQLQRVTFRRTYEHSLHVVDPADALSLFYLPAVKHLSVSIENPTTVSAWPAYTPDVSNITSLSINMLREPHLASILRETKSLKKLNYKWNYDPQLRRSNPFMTPVINLGQVADALSFVGGTLTDLTLRASCELEGIVYPSLEMQGSLKSITERLDKVTRLQAPWAFLVQLSPEPEARLEDAMPASVEHVIISEDLWRLECNELDHDDVLDLIKLWLNQGMGSTPCLTRISLGFAELSRWLSRKMHPKVADLCAPFGIEGEALTIRNEDE</sequence>
<proteinExistence type="predicted"/>
<accession>A0ACC1SZY2</accession>
<evidence type="ECO:0000313" key="1">
    <source>
        <dbReference type="EMBL" id="KAJ3549755.1"/>
    </source>
</evidence>
<gene>
    <name evidence="1" type="ORF">NM208_g346</name>
</gene>
<evidence type="ECO:0000313" key="2">
    <source>
        <dbReference type="Proteomes" id="UP001148629"/>
    </source>
</evidence>
<dbReference type="Proteomes" id="UP001148629">
    <property type="component" value="Unassembled WGS sequence"/>
</dbReference>
<organism evidence="1 2">
    <name type="scientific">Fusarium decemcellulare</name>
    <dbReference type="NCBI Taxonomy" id="57161"/>
    <lineage>
        <taxon>Eukaryota</taxon>
        <taxon>Fungi</taxon>
        <taxon>Dikarya</taxon>
        <taxon>Ascomycota</taxon>
        <taxon>Pezizomycotina</taxon>
        <taxon>Sordariomycetes</taxon>
        <taxon>Hypocreomycetidae</taxon>
        <taxon>Hypocreales</taxon>
        <taxon>Nectriaceae</taxon>
        <taxon>Fusarium</taxon>
        <taxon>Fusarium decemcellulare species complex</taxon>
    </lineage>
</organism>
<protein>
    <submittedName>
        <fullName evidence="1">Uncharacterized protein</fullName>
    </submittedName>
</protein>
<comment type="caution">
    <text evidence="1">The sequence shown here is derived from an EMBL/GenBank/DDBJ whole genome shotgun (WGS) entry which is preliminary data.</text>
</comment>
<name>A0ACC1SZY2_9HYPO</name>
<reference evidence="1" key="1">
    <citation type="submission" date="2022-08" db="EMBL/GenBank/DDBJ databases">
        <title>Genome Sequence of Fusarium decemcellulare.</title>
        <authorList>
            <person name="Buettner E."/>
        </authorList>
    </citation>
    <scope>NUCLEOTIDE SEQUENCE</scope>
    <source>
        <strain evidence="1">Babe19</strain>
    </source>
</reference>